<dbReference type="InterPro" id="IPR043472">
    <property type="entry name" value="Macro_dom-like"/>
</dbReference>
<name>A0AAX3LWA9_9BACL</name>
<dbReference type="KEGG" id="pka:PQ456_13555"/>
<dbReference type="Gene3D" id="3.40.220.10">
    <property type="entry name" value="Leucine Aminopeptidase, subunit E, domain 1"/>
    <property type="match status" value="1"/>
</dbReference>
<dbReference type="PANTHER" id="PTHR35596">
    <property type="entry name" value="DUF2263 DOMAIN-CONTAINING PROTEIN"/>
    <property type="match status" value="1"/>
</dbReference>
<dbReference type="PIRSF" id="PIRSF014899">
    <property type="entry name" value="UCP014899"/>
    <property type="match status" value="1"/>
</dbReference>
<reference evidence="2 3" key="1">
    <citation type="submission" date="2023-02" db="EMBL/GenBank/DDBJ databases">
        <title>Genome sequence of Paenibacillus kyungheensis KACC 18744.</title>
        <authorList>
            <person name="Kim S."/>
            <person name="Heo J."/>
            <person name="Kwon S.-W."/>
        </authorList>
    </citation>
    <scope>NUCLEOTIDE SEQUENCE [LARGE SCALE GENOMIC DNA]</scope>
    <source>
        <strain evidence="2 3">KACC 18744</strain>
    </source>
</reference>
<protein>
    <submittedName>
        <fullName evidence="2">TIGR02452 family protein</fullName>
    </submittedName>
</protein>
<dbReference type="Proteomes" id="UP001220509">
    <property type="component" value="Chromosome"/>
</dbReference>
<evidence type="ECO:0000259" key="1">
    <source>
        <dbReference type="Pfam" id="PF10021"/>
    </source>
</evidence>
<evidence type="ECO:0000313" key="2">
    <source>
        <dbReference type="EMBL" id="WCT54227.1"/>
    </source>
</evidence>
<dbReference type="RefSeq" id="WP_273612769.1">
    <property type="nucleotide sequence ID" value="NZ_CP117416.1"/>
</dbReference>
<dbReference type="AlphaFoldDB" id="A0AAX3LWA9"/>
<feature type="domain" description="Microbial-type PARG catalytic" evidence="1">
    <location>
        <begin position="11"/>
        <end position="191"/>
    </location>
</feature>
<organism evidence="2 3">
    <name type="scientific">Paenibacillus kyungheensis</name>
    <dbReference type="NCBI Taxonomy" id="1452732"/>
    <lineage>
        <taxon>Bacteria</taxon>
        <taxon>Bacillati</taxon>
        <taxon>Bacillota</taxon>
        <taxon>Bacilli</taxon>
        <taxon>Bacillales</taxon>
        <taxon>Paenibacillaceae</taxon>
        <taxon>Paenibacillus</taxon>
    </lineage>
</organism>
<dbReference type="EMBL" id="CP117416">
    <property type="protein sequence ID" value="WCT54227.1"/>
    <property type="molecule type" value="Genomic_DNA"/>
</dbReference>
<dbReference type="InterPro" id="IPR019261">
    <property type="entry name" value="PARG_cat_microbial"/>
</dbReference>
<proteinExistence type="predicted"/>
<evidence type="ECO:0000313" key="3">
    <source>
        <dbReference type="Proteomes" id="UP001220509"/>
    </source>
</evidence>
<accession>A0AAX3LWA9</accession>
<dbReference type="SUPFAM" id="SSF52949">
    <property type="entry name" value="Macro domain-like"/>
    <property type="match status" value="1"/>
</dbReference>
<dbReference type="PANTHER" id="PTHR35596:SF1">
    <property type="entry name" value="MICROBIAL-TYPE PARG CATALYTIC DOMAIN-CONTAINING PROTEIN"/>
    <property type="match status" value="1"/>
</dbReference>
<dbReference type="InterPro" id="IPR012664">
    <property type="entry name" value="CHP02452"/>
</dbReference>
<dbReference type="NCBIfam" id="TIGR02452">
    <property type="entry name" value="TIGR02452 family protein"/>
    <property type="match status" value="1"/>
</dbReference>
<gene>
    <name evidence="2" type="ORF">PQ456_13555</name>
</gene>
<keyword evidence="3" id="KW-1185">Reference proteome</keyword>
<sequence>MTSREIRSKWAQETLDILERGHYKVLSGKQVDIKSEVEYTINNSVLYTPEKLPTVKEKAVAKINTLVQHTNDIKSPYTAESLQPEESSLSDDERCASKIIVNPYSTLKAVEQLTMRQRRDKVACLNFASARNPGGGFLGGSQAQEESLARSSSLYPSQIQMTEMYNYNRQQKSCLYSDYMIYSPQVTVFREDGGSLRAQTYQVSIITAPAVNAGVVREREPEHVDQIGTVMLERIRYILAVAAEQGNEYLVLGAFGCGVFRNDPYEVATWFRQVLLEEKYALLFKQIIFAVYDRSKDQQVIQAFEKIFKA</sequence>
<dbReference type="Pfam" id="PF10021">
    <property type="entry name" value="PARG_cat_microb"/>
    <property type="match status" value="1"/>
</dbReference>